<proteinExistence type="inferred from homology"/>
<dbReference type="SUPFAM" id="SSF53850">
    <property type="entry name" value="Periplasmic binding protein-like II"/>
    <property type="match status" value="1"/>
</dbReference>
<dbReference type="InterPro" id="IPR000847">
    <property type="entry name" value="LysR_HTH_N"/>
</dbReference>
<dbReference type="InterPro" id="IPR058163">
    <property type="entry name" value="LysR-type_TF_proteobact-type"/>
</dbReference>
<feature type="domain" description="HTH lysR-type" evidence="5">
    <location>
        <begin position="6"/>
        <end position="61"/>
    </location>
</feature>
<dbReference type="Pfam" id="PF03466">
    <property type="entry name" value="LysR_substrate"/>
    <property type="match status" value="1"/>
</dbReference>
<dbReference type="PRINTS" id="PR00039">
    <property type="entry name" value="HTHLYSR"/>
</dbReference>
<dbReference type="PANTHER" id="PTHR30537">
    <property type="entry name" value="HTH-TYPE TRANSCRIPTIONAL REGULATOR"/>
    <property type="match status" value="1"/>
</dbReference>
<protein>
    <submittedName>
        <fullName evidence="6">HTH-type transcriptional regulator PgrR</fullName>
    </submittedName>
</protein>
<dbReference type="InterPro" id="IPR005119">
    <property type="entry name" value="LysR_subst-bd"/>
</dbReference>
<dbReference type="Proteomes" id="UP000831019">
    <property type="component" value="Chromosome"/>
</dbReference>
<gene>
    <name evidence="6" type="primary">pgrR_1</name>
    <name evidence="6" type="ORF">DSM109990_00854</name>
</gene>
<dbReference type="RefSeq" id="WP_243262502.1">
    <property type="nucleotide sequence ID" value="NZ_CP085144.1"/>
</dbReference>
<dbReference type="InterPro" id="IPR036390">
    <property type="entry name" value="WH_DNA-bd_sf"/>
</dbReference>
<sequence length="302" mass="32911">MARNRLDTLAALRVVAEHGSFTRAAADLGVTQSALSHAIRRLEHDIGQRLLSRTTRSVAPTAVGAALLTRLGPALDEISAALSQVAAGADQPSGLLRLTMGRDAAKLLVLPMLPAFREAHPRIQIEIAATDALEDLVQGRFDGGIRMGDRLEQDMIARRLTKETRPVVVATPDYLDQAGRPARPEDLAGHACLGYRMHSAGRVMPWRFVGRTGEVTFRDATTMVFNDGALLRQGAIRGLGLACLWHHMVAEDLQAGRLESVLDDHIGLLPGFYLYYPSREVSPAMSLFAEALVAWCRRPRSP</sequence>
<dbReference type="InterPro" id="IPR036388">
    <property type="entry name" value="WH-like_DNA-bd_sf"/>
</dbReference>
<evidence type="ECO:0000256" key="2">
    <source>
        <dbReference type="ARBA" id="ARBA00023015"/>
    </source>
</evidence>
<keyword evidence="3" id="KW-0238">DNA-binding</keyword>
<evidence type="ECO:0000256" key="3">
    <source>
        <dbReference type="ARBA" id="ARBA00023125"/>
    </source>
</evidence>
<keyword evidence="4" id="KW-0804">Transcription</keyword>
<dbReference type="EMBL" id="CP085144">
    <property type="protein sequence ID" value="UOA14058.1"/>
    <property type="molecule type" value="Genomic_DNA"/>
</dbReference>
<evidence type="ECO:0000313" key="7">
    <source>
        <dbReference type="Proteomes" id="UP000831019"/>
    </source>
</evidence>
<evidence type="ECO:0000259" key="5">
    <source>
        <dbReference type="PROSITE" id="PS50931"/>
    </source>
</evidence>
<dbReference type="Gene3D" id="3.40.190.290">
    <property type="match status" value="1"/>
</dbReference>
<name>A0ABY3ZHT9_9RHOB</name>
<keyword evidence="2" id="KW-0805">Transcription regulation</keyword>
<evidence type="ECO:0000313" key="6">
    <source>
        <dbReference type="EMBL" id="UOA14058.1"/>
    </source>
</evidence>
<evidence type="ECO:0000256" key="1">
    <source>
        <dbReference type="ARBA" id="ARBA00009437"/>
    </source>
</evidence>
<comment type="similarity">
    <text evidence="1">Belongs to the LysR transcriptional regulatory family.</text>
</comment>
<keyword evidence="7" id="KW-1185">Reference proteome</keyword>
<accession>A0ABY3ZHT9</accession>
<dbReference type="PROSITE" id="PS50931">
    <property type="entry name" value="HTH_LYSR"/>
    <property type="match status" value="1"/>
</dbReference>
<evidence type="ECO:0000256" key="4">
    <source>
        <dbReference type="ARBA" id="ARBA00023163"/>
    </source>
</evidence>
<dbReference type="SUPFAM" id="SSF46785">
    <property type="entry name" value="Winged helix' DNA-binding domain"/>
    <property type="match status" value="1"/>
</dbReference>
<reference evidence="7" key="1">
    <citation type="journal article" date="2022" name="Microorganisms">
        <title>Beyond the ABCs#Discovery of Three New Plasmid Types in Rhodobacterales (RepQ, RepY, RepW).</title>
        <authorList>
            <person name="Freese H.M."/>
            <person name="Ringel V."/>
            <person name="Overmann J."/>
            <person name="Petersen J."/>
        </authorList>
    </citation>
    <scope>NUCLEOTIDE SEQUENCE [LARGE SCALE GENOMIC DNA]</scope>
    <source>
        <strain evidence="7">DSM 109990</strain>
    </source>
</reference>
<dbReference type="Pfam" id="PF00126">
    <property type="entry name" value="HTH_1"/>
    <property type="match status" value="1"/>
</dbReference>
<dbReference type="PANTHER" id="PTHR30537:SF1">
    <property type="entry name" value="HTH-TYPE TRANSCRIPTIONAL REGULATOR PGRR"/>
    <property type="match status" value="1"/>
</dbReference>
<organism evidence="6 7">
    <name type="scientific">Sulfitobacter dubius</name>
    <dbReference type="NCBI Taxonomy" id="218673"/>
    <lineage>
        <taxon>Bacteria</taxon>
        <taxon>Pseudomonadati</taxon>
        <taxon>Pseudomonadota</taxon>
        <taxon>Alphaproteobacteria</taxon>
        <taxon>Rhodobacterales</taxon>
        <taxon>Roseobacteraceae</taxon>
        <taxon>Sulfitobacter</taxon>
    </lineage>
</organism>
<dbReference type="Gene3D" id="1.10.10.10">
    <property type="entry name" value="Winged helix-like DNA-binding domain superfamily/Winged helix DNA-binding domain"/>
    <property type="match status" value="1"/>
</dbReference>